<proteinExistence type="predicted"/>
<keyword evidence="1" id="KW-0472">Membrane</keyword>
<comment type="caution">
    <text evidence="2">The sequence shown here is derived from an EMBL/GenBank/DDBJ whole genome shotgun (WGS) entry which is preliminary data.</text>
</comment>
<dbReference type="HOGENOM" id="CLU_474224_0_0_1"/>
<feature type="transmembrane region" description="Helical" evidence="1">
    <location>
        <begin position="168"/>
        <end position="188"/>
    </location>
</feature>
<dbReference type="OrthoDB" id="6500128at2759"/>
<accession>L8X704</accession>
<feature type="transmembrane region" description="Helical" evidence="1">
    <location>
        <begin position="90"/>
        <end position="112"/>
    </location>
</feature>
<organism evidence="2 3">
    <name type="scientific">Thanatephorus cucumeris (strain AG1-IA)</name>
    <name type="common">Rice sheath blight fungus</name>
    <name type="synonym">Rhizoctonia solani</name>
    <dbReference type="NCBI Taxonomy" id="983506"/>
    <lineage>
        <taxon>Eukaryota</taxon>
        <taxon>Fungi</taxon>
        <taxon>Dikarya</taxon>
        <taxon>Basidiomycota</taxon>
        <taxon>Agaricomycotina</taxon>
        <taxon>Agaricomycetes</taxon>
        <taxon>Cantharellales</taxon>
        <taxon>Ceratobasidiaceae</taxon>
        <taxon>Rhizoctonia</taxon>
        <taxon>Rhizoctonia solani AG-1</taxon>
    </lineage>
</organism>
<keyword evidence="3" id="KW-1185">Reference proteome</keyword>
<evidence type="ECO:0000313" key="3">
    <source>
        <dbReference type="Proteomes" id="UP000011668"/>
    </source>
</evidence>
<dbReference type="Proteomes" id="UP000011668">
    <property type="component" value="Unassembled WGS sequence"/>
</dbReference>
<protein>
    <submittedName>
        <fullName evidence="2">Uncharacterized protein</fullName>
    </submittedName>
</protein>
<keyword evidence="1" id="KW-0812">Transmembrane</keyword>
<sequence>MSTKAYHVDYLRTDAAVFREFAQVLLDRTCGMVDKRVSRSSAKDTTKNRSAIGMPVLRSGRLGVHHMDDGQLVFSETTLAVSRPRWAHTLLIPAACAVVSIILLLLHVVLAATPAKRLIARFRSRNVDEDDVDSIPQQSIVRQHTGFFPDLRSHIKAHGGTTVFAWKVLRLLACFALTALTVGAIVSINEGHKTIGTKVYEYTEELDLDMDTLTKKWGKKHRKHKKKRERWFSTAEWIEISLCMFYVSTHTSLAFHSSDFSPDVYNASCYLSAHLGSSVPCSRKHSPCNLIAYRPLCIRMAGSSAIRNLWLAPSRWSWRMADMDADWGAGVRIDCCATMHPEGICASRPQGERDLLLEVIDHSDIRGLGQNPSAVPNPEQTASVISLVLYNFLDPIVWAAYRSPKLEYEQLPPLADYDRASYLRDRGFDKLDPMRRSKQRHLFWGLMEVFWKEYCIMAVLVTVKVGDIGIHLLLGGLILEQALMEFAGPVGIKYLKLKGAKNRGSFDLGSGFFGFSLAQSSVPLRFNDWIIGPNRGNDHSAPIRTLAPHPYGCSNCWRRVKRQDTQDCNPWKRWR</sequence>
<dbReference type="STRING" id="983506.L8X704"/>
<reference evidence="2 3" key="1">
    <citation type="journal article" date="2013" name="Nat. Commun.">
        <title>The evolution and pathogenic mechanisms of the rice sheath blight pathogen.</title>
        <authorList>
            <person name="Zheng A."/>
            <person name="Lin R."/>
            <person name="Xu L."/>
            <person name="Qin P."/>
            <person name="Tang C."/>
            <person name="Ai P."/>
            <person name="Zhang D."/>
            <person name="Liu Y."/>
            <person name="Sun Z."/>
            <person name="Feng H."/>
            <person name="Wang Y."/>
            <person name="Chen Y."/>
            <person name="Liang X."/>
            <person name="Fu R."/>
            <person name="Li Q."/>
            <person name="Zhang J."/>
            <person name="Yu X."/>
            <person name="Xie Z."/>
            <person name="Ding L."/>
            <person name="Guan P."/>
            <person name="Tang J."/>
            <person name="Liang Y."/>
            <person name="Wang S."/>
            <person name="Deng Q."/>
            <person name="Li S."/>
            <person name="Zhu J."/>
            <person name="Wang L."/>
            <person name="Liu H."/>
            <person name="Li P."/>
        </authorList>
    </citation>
    <scope>NUCLEOTIDE SEQUENCE [LARGE SCALE GENOMIC DNA]</scope>
    <source>
        <strain evidence="3">AG-1 IA</strain>
    </source>
</reference>
<evidence type="ECO:0000313" key="2">
    <source>
        <dbReference type="EMBL" id="ELU44877.1"/>
    </source>
</evidence>
<gene>
    <name evidence="2" type="ORF">AG1IA_01100</name>
</gene>
<evidence type="ECO:0000256" key="1">
    <source>
        <dbReference type="SAM" id="Phobius"/>
    </source>
</evidence>
<name>L8X704_THACA</name>
<keyword evidence="1" id="KW-1133">Transmembrane helix</keyword>
<dbReference type="AlphaFoldDB" id="L8X704"/>
<dbReference type="EMBL" id="AFRT01000254">
    <property type="protein sequence ID" value="ELU44877.1"/>
    <property type="molecule type" value="Genomic_DNA"/>
</dbReference>